<dbReference type="Pfam" id="PF01553">
    <property type="entry name" value="Acyltransferase"/>
    <property type="match status" value="1"/>
</dbReference>
<dbReference type="PANTHER" id="PTHR10434:SF9">
    <property type="entry name" value="PHOSPHOLIPID_GLYCEROL ACYLTRANSFERASE DOMAIN-CONTAINING PROTEIN"/>
    <property type="match status" value="1"/>
</dbReference>
<proteinExistence type="predicted"/>
<organism evidence="5 6">
    <name type="scientific">Alcanivorax sediminis</name>
    <dbReference type="NCBI Taxonomy" id="2663008"/>
    <lineage>
        <taxon>Bacteria</taxon>
        <taxon>Pseudomonadati</taxon>
        <taxon>Pseudomonadota</taxon>
        <taxon>Gammaproteobacteria</taxon>
        <taxon>Oceanospirillales</taxon>
        <taxon>Alcanivoracaceae</taxon>
        <taxon>Alcanivorax</taxon>
    </lineage>
</organism>
<name>A0A6N7LS63_9GAMM</name>
<evidence type="ECO:0000259" key="4">
    <source>
        <dbReference type="SMART" id="SM00563"/>
    </source>
</evidence>
<comment type="pathway">
    <text evidence="1">Lipid metabolism.</text>
</comment>
<gene>
    <name evidence="5" type="ORF">GFN93_01960</name>
</gene>
<dbReference type="GO" id="GO:0006654">
    <property type="term" value="P:phosphatidic acid biosynthetic process"/>
    <property type="evidence" value="ECO:0007669"/>
    <property type="project" value="TreeGrafter"/>
</dbReference>
<dbReference type="CDD" id="cd07988">
    <property type="entry name" value="LPLAT_ABO13168-like"/>
    <property type="match status" value="1"/>
</dbReference>
<evidence type="ECO:0000256" key="3">
    <source>
        <dbReference type="ARBA" id="ARBA00023315"/>
    </source>
</evidence>
<feature type="domain" description="Phospholipid/glycerol acyltransferase" evidence="4">
    <location>
        <begin position="39"/>
        <end position="152"/>
    </location>
</feature>
<comment type="caution">
    <text evidence="5">The sequence shown here is derived from an EMBL/GenBank/DDBJ whole genome shotgun (WGS) entry which is preliminary data.</text>
</comment>
<evidence type="ECO:0000313" key="5">
    <source>
        <dbReference type="EMBL" id="MQX51994.1"/>
    </source>
</evidence>
<dbReference type="EMBL" id="WIRE01000001">
    <property type="protein sequence ID" value="MQX51994.1"/>
    <property type="molecule type" value="Genomic_DNA"/>
</dbReference>
<dbReference type="RefSeq" id="WP_153498750.1">
    <property type="nucleotide sequence ID" value="NZ_WIRE01000001.1"/>
</dbReference>
<evidence type="ECO:0000313" key="6">
    <source>
        <dbReference type="Proteomes" id="UP000469421"/>
    </source>
</evidence>
<dbReference type="InterPro" id="IPR002123">
    <property type="entry name" value="Plipid/glycerol_acylTrfase"/>
</dbReference>
<keyword evidence="2 5" id="KW-0808">Transferase</keyword>
<dbReference type="SUPFAM" id="SSF69593">
    <property type="entry name" value="Glycerol-3-phosphate (1)-acyltransferase"/>
    <property type="match status" value="1"/>
</dbReference>
<sequence>MSSSQLSRKTRTPLAQIIAQALLRLAGWKAGPFPDIDRAVIAGGPHTSNWDGVIALVSRSALQKDVNIMIKHSLFKGPLGWLLHKLGAMPIERGRAGGVVTQTVAEFKRRDKLLIAVTPEGTRSNAAEWKLGFYHIAKRANVPIILALADYEKKTFSFPVVIYPGDDMEADLEEIYKHFSGVTPRHPEKLSAPVRRHYTG</sequence>
<dbReference type="GO" id="GO:0003841">
    <property type="term" value="F:1-acylglycerol-3-phosphate O-acyltransferase activity"/>
    <property type="evidence" value="ECO:0007669"/>
    <property type="project" value="TreeGrafter"/>
</dbReference>
<protein>
    <submittedName>
        <fullName evidence="5">Acyl-phosphate glycerol 3-phosphate acyltransferase</fullName>
    </submittedName>
</protein>
<dbReference type="SMART" id="SM00563">
    <property type="entry name" value="PlsC"/>
    <property type="match status" value="1"/>
</dbReference>
<keyword evidence="6" id="KW-1185">Reference proteome</keyword>
<dbReference type="AlphaFoldDB" id="A0A6N7LS63"/>
<dbReference type="PANTHER" id="PTHR10434">
    <property type="entry name" value="1-ACYL-SN-GLYCEROL-3-PHOSPHATE ACYLTRANSFERASE"/>
    <property type="match status" value="1"/>
</dbReference>
<evidence type="ECO:0000256" key="2">
    <source>
        <dbReference type="ARBA" id="ARBA00022679"/>
    </source>
</evidence>
<reference evidence="5 6" key="1">
    <citation type="submission" date="2019-10" db="EMBL/GenBank/DDBJ databases">
        <title>Alcanivorax sp.PA15-N-34 draft genome sequence.</title>
        <authorList>
            <person name="Liao X."/>
            <person name="Shao Z."/>
        </authorList>
    </citation>
    <scope>NUCLEOTIDE SEQUENCE [LARGE SCALE GENOMIC DNA]</scope>
    <source>
        <strain evidence="5 6">PA15-N-34</strain>
    </source>
</reference>
<dbReference type="Proteomes" id="UP000469421">
    <property type="component" value="Unassembled WGS sequence"/>
</dbReference>
<keyword evidence="3 5" id="KW-0012">Acyltransferase</keyword>
<accession>A0A6N7LS63</accession>
<evidence type="ECO:0000256" key="1">
    <source>
        <dbReference type="ARBA" id="ARBA00005189"/>
    </source>
</evidence>